<dbReference type="RefSeq" id="WP_201635523.1">
    <property type="nucleotide sequence ID" value="NZ_JAEQNB010000003.1"/>
</dbReference>
<dbReference type="SUPFAM" id="SSF54106">
    <property type="entry name" value="LysM domain"/>
    <property type="match status" value="2"/>
</dbReference>
<dbReference type="PANTHER" id="PTHR33734:SF22">
    <property type="entry name" value="MEMBRANE-BOUND LYTIC MUREIN TRANSGLYCOSYLASE D"/>
    <property type="match status" value="1"/>
</dbReference>
<comment type="caution">
    <text evidence="3">The sequence shown here is derived from an EMBL/GenBank/DDBJ whole genome shotgun (WGS) entry which is preliminary data.</text>
</comment>
<feature type="domain" description="LysM" evidence="2">
    <location>
        <begin position="2"/>
        <end position="47"/>
    </location>
</feature>
<dbReference type="Proteomes" id="UP000602284">
    <property type="component" value="Unassembled WGS sequence"/>
</dbReference>
<feature type="region of interest" description="Disordered" evidence="1">
    <location>
        <begin position="49"/>
        <end position="95"/>
    </location>
</feature>
<dbReference type="PROSITE" id="PS51782">
    <property type="entry name" value="LYSM"/>
    <property type="match status" value="2"/>
</dbReference>
<organism evidence="3 4">
    <name type="scientific">Tumebacillus amylolyticus</name>
    <dbReference type="NCBI Taxonomy" id="2801339"/>
    <lineage>
        <taxon>Bacteria</taxon>
        <taxon>Bacillati</taxon>
        <taxon>Bacillota</taxon>
        <taxon>Bacilli</taxon>
        <taxon>Bacillales</taxon>
        <taxon>Alicyclobacillaceae</taxon>
        <taxon>Tumebacillus</taxon>
    </lineage>
</organism>
<gene>
    <name evidence="3" type="ORF">JJB07_12600</name>
</gene>
<keyword evidence="4" id="KW-1185">Reference proteome</keyword>
<protein>
    <submittedName>
        <fullName evidence="3">LysM peptidoglycan-binding domain-containing protein</fullName>
    </submittedName>
</protein>
<dbReference type="SMART" id="SM00257">
    <property type="entry name" value="LysM"/>
    <property type="match status" value="2"/>
</dbReference>
<accession>A0ABS1JCY4</accession>
<dbReference type="CDD" id="cd00118">
    <property type="entry name" value="LysM"/>
    <property type="match status" value="2"/>
</dbReference>
<evidence type="ECO:0000313" key="3">
    <source>
        <dbReference type="EMBL" id="MBL0387493.1"/>
    </source>
</evidence>
<evidence type="ECO:0000313" key="4">
    <source>
        <dbReference type="Proteomes" id="UP000602284"/>
    </source>
</evidence>
<evidence type="ECO:0000259" key="2">
    <source>
        <dbReference type="PROSITE" id="PS51782"/>
    </source>
</evidence>
<dbReference type="Pfam" id="PF01476">
    <property type="entry name" value="LysM"/>
    <property type="match status" value="2"/>
</dbReference>
<dbReference type="Gene3D" id="3.10.350.10">
    <property type="entry name" value="LysM domain"/>
    <property type="match status" value="2"/>
</dbReference>
<dbReference type="EMBL" id="JAEQNB010000003">
    <property type="protein sequence ID" value="MBL0387493.1"/>
    <property type="molecule type" value="Genomic_DNA"/>
</dbReference>
<dbReference type="InterPro" id="IPR018392">
    <property type="entry name" value="LysM"/>
</dbReference>
<feature type="compositionally biased region" description="Pro residues" evidence="1">
    <location>
        <begin position="81"/>
        <end position="91"/>
    </location>
</feature>
<dbReference type="InterPro" id="IPR036779">
    <property type="entry name" value="LysM_dom_sf"/>
</dbReference>
<feature type="compositionally biased region" description="Low complexity" evidence="1">
    <location>
        <begin position="71"/>
        <end position="80"/>
    </location>
</feature>
<reference evidence="3 4" key="1">
    <citation type="submission" date="2021-01" db="EMBL/GenBank/DDBJ databases">
        <title>Tumebacillus sp. strain ITR2 16S ribosomal RNA gene Genome sequencing and assembly.</title>
        <authorList>
            <person name="Kang M."/>
        </authorList>
    </citation>
    <scope>NUCLEOTIDE SEQUENCE [LARGE SCALE GENOMIC DNA]</scope>
    <source>
        <strain evidence="3 4">ITR2</strain>
    </source>
</reference>
<sequence length="338" mass="37716">MKVYSVQKGDSMWKISKMWSIPLDQLIAANPQIANPDQIDVGMQINIPGTGMSPGEPEVTPTPDATDEGGAVPAPTAELPEPAPAPTPAPAEPQAYPSVPKWEGLWKYVVKHGDDVLKIAKQVGVTIEMLKAANPQLAHTLHLDKIYPGQVLNIPSSGMKPKTSNPGMTKEQMTAPVAPVSPFTTQEQLTTPKEMVTMEKPINITPPPMPVEMPMPAPAPMTPHIDLNLQYAPHKDSHNNTNINWQLQNLKPQVQAPVVMPQEHHYMHHHPMVMMYIPVSTKKKHKKKCHKKVKKCGCHQQHHHHPHAEHMHHQMLMASMINQQHIGMMPKTFYRDED</sequence>
<name>A0ABS1JCY4_9BACL</name>
<feature type="domain" description="LysM" evidence="2">
    <location>
        <begin position="106"/>
        <end position="154"/>
    </location>
</feature>
<proteinExistence type="predicted"/>
<dbReference type="PANTHER" id="PTHR33734">
    <property type="entry name" value="LYSM DOMAIN-CONTAINING GPI-ANCHORED PROTEIN 2"/>
    <property type="match status" value="1"/>
</dbReference>
<evidence type="ECO:0000256" key="1">
    <source>
        <dbReference type="SAM" id="MobiDB-lite"/>
    </source>
</evidence>